<comment type="caution">
    <text evidence="2">The sequence shown here is derived from an EMBL/GenBank/DDBJ whole genome shotgun (WGS) entry which is preliminary data.</text>
</comment>
<keyword evidence="3" id="KW-1185">Reference proteome</keyword>
<proteinExistence type="predicted"/>
<organism evidence="2 3">
    <name type="scientific">Tanacetum coccineum</name>
    <dbReference type="NCBI Taxonomy" id="301880"/>
    <lineage>
        <taxon>Eukaryota</taxon>
        <taxon>Viridiplantae</taxon>
        <taxon>Streptophyta</taxon>
        <taxon>Embryophyta</taxon>
        <taxon>Tracheophyta</taxon>
        <taxon>Spermatophyta</taxon>
        <taxon>Magnoliopsida</taxon>
        <taxon>eudicotyledons</taxon>
        <taxon>Gunneridae</taxon>
        <taxon>Pentapetalae</taxon>
        <taxon>asterids</taxon>
        <taxon>campanulids</taxon>
        <taxon>Asterales</taxon>
        <taxon>Asteraceae</taxon>
        <taxon>Asteroideae</taxon>
        <taxon>Anthemideae</taxon>
        <taxon>Anthemidinae</taxon>
        <taxon>Tanacetum</taxon>
    </lineage>
</organism>
<gene>
    <name evidence="2" type="ORF">Tco_1057686</name>
</gene>
<reference evidence="2" key="1">
    <citation type="journal article" date="2022" name="Int. J. Mol. Sci.">
        <title>Draft Genome of Tanacetum Coccineum: Genomic Comparison of Closely Related Tanacetum-Family Plants.</title>
        <authorList>
            <person name="Yamashiro T."/>
            <person name="Shiraishi A."/>
            <person name="Nakayama K."/>
            <person name="Satake H."/>
        </authorList>
    </citation>
    <scope>NUCLEOTIDE SEQUENCE</scope>
</reference>
<sequence length="295" mass="33329">MVQVSPLKMPIRSFLESLSLMLKALLHYLLAHRMWHLFLLKALAVDEFDLEGMDLKWQVAMISTRLKKFYKKTGRKLHFDAKEPVGFDKTKEKPKALVTLDGDGVDWTGHAEDKQENFSFMAYINSGSNTEVTSCSKECVESYAKIKKLYDEQGEQLSDASIEIQSYTQALKKVEAQLKLLAEAVKEKEELKTKHENFQSSSKGLSKLLNSQMSARDKSGLGYGNQIHAGVLSYENEVLESVFNSRSSDVEDSPVNDRFANVEGMHAVPPLMTGIYMPSKFNFGIDESQFTYGLK</sequence>
<evidence type="ECO:0000256" key="1">
    <source>
        <dbReference type="SAM" id="Coils"/>
    </source>
</evidence>
<evidence type="ECO:0000313" key="3">
    <source>
        <dbReference type="Proteomes" id="UP001151760"/>
    </source>
</evidence>
<reference evidence="2" key="2">
    <citation type="submission" date="2022-01" db="EMBL/GenBank/DDBJ databases">
        <authorList>
            <person name="Yamashiro T."/>
            <person name="Shiraishi A."/>
            <person name="Satake H."/>
            <person name="Nakayama K."/>
        </authorList>
    </citation>
    <scope>NUCLEOTIDE SEQUENCE</scope>
</reference>
<evidence type="ECO:0000313" key="2">
    <source>
        <dbReference type="EMBL" id="GJT83344.1"/>
    </source>
</evidence>
<feature type="coiled-coil region" evidence="1">
    <location>
        <begin position="157"/>
        <end position="201"/>
    </location>
</feature>
<name>A0ABQ5H6T3_9ASTR</name>
<accession>A0ABQ5H6T3</accession>
<protein>
    <submittedName>
        <fullName evidence="2">Uncharacterized protein</fullName>
    </submittedName>
</protein>
<dbReference type="Proteomes" id="UP001151760">
    <property type="component" value="Unassembled WGS sequence"/>
</dbReference>
<keyword evidence="1" id="KW-0175">Coiled coil</keyword>
<dbReference type="EMBL" id="BQNB010019254">
    <property type="protein sequence ID" value="GJT83344.1"/>
    <property type="molecule type" value="Genomic_DNA"/>
</dbReference>